<dbReference type="NCBIfam" id="NF003501">
    <property type="entry name" value="PRK05170.1-5"/>
    <property type="match status" value="1"/>
</dbReference>
<dbReference type="Proteomes" id="UP000321062">
    <property type="component" value="Chromosome"/>
</dbReference>
<accession>A0A5B9DQ68</accession>
<dbReference type="PANTHER" id="PTHR37421">
    <property type="entry name" value="UPF0260 PROTEIN YCGN"/>
    <property type="match status" value="1"/>
</dbReference>
<dbReference type="KEGG" id="yti:FNA67_14795"/>
<reference evidence="2 3" key="1">
    <citation type="journal article" date="2015" name="Int. J. Syst. Evol. Microbiol.">
        <title>Youhaiella tibetensis gen. nov., sp. nov., isolated from subsurface sediment.</title>
        <authorList>
            <person name="Wang Y.X."/>
            <person name="Huang F.Q."/>
            <person name="Nogi Y."/>
            <person name="Pang S.J."/>
            <person name="Wang P.K."/>
            <person name="Lv J."/>
        </authorList>
    </citation>
    <scope>NUCLEOTIDE SEQUENCE [LARGE SCALE GENOMIC DNA]</scope>
    <source>
        <strain evidence="3">fig4</strain>
    </source>
</reference>
<sequence length="151" mass="17068">MPFWEEKSLSQMNDAEWEALCDGCGRCCLVKLEDEDSGEIITSDVRCKLLDGDTCACTDYPNRKAKVPDCIKLTPENVLTIPWIPRTCAYRRLAEGKGLAWWHPLIAGDMQAIEDVGVSVRGRTVSELEVQPGEWEDHAVDWPEYEPPEDI</sequence>
<dbReference type="Pfam" id="PF03692">
    <property type="entry name" value="CxxCxxCC"/>
    <property type="match status" value="1"/>
</dbReference>
<protein>
    <recommendedName>
        <fullName evidence="1">UPF0260 protein FNA67_14795</fullName>
    </recommendedName>
</protein>
<dbReference type="PANTHER" id="PTHR37421:SF1">
    <property type="entry name" value="UPF0260 PROTEIN YCGN"/>
    <property type="match status" value="1"/>
</dbReference>
<keyword evidence="3" id="KW-1185">Reference proteome</keyword>
<gene>
    <name evidence="2" type="ORF">FNA67_14795</name>
</gene>
<comment type="similarity">
    <text evidence="1">Belongs to the UPF0260 family.</text>
</comment>
<organism evidence="2 3">
    <name type="scientific">Paradevosia tibetensis</name>
    <dbReference type="NCBI Taxonomy" id="1447062"/>
    <lineage>
        <taxon>Bacteria</taxon>
        <taxon>Pseudomonadati</taxon>
        <taxon>Pseudomonadota</taxon>
        <taxon>Alphaproteobacteria</taxon>
        <taxon>Hyphomicrobiales</taxon>
        <taxon>Devosiaceae</taxon>
        <taxon>Paradevosia</taxon>
    </lineage>
</organism>
<dbReference type="InterPro" id="IPR005358">
    <property type="entry name" value="Puta_zinc/iron-chelating_dom"/>
</dbReference>
<dbReference type="NCBIfam" id="NF003507">
    <property type="entry name" value="PRK05170.2-5"/>
    <property type="match status" value="1"/>
</dbReference>
<name>A0A5B9DQ68_9HYPH</name>
<evidence type="ECO:0000313" key="3">
    <source>
        <dbReference type="Proteomes" id="UP000321062"/>
    </source>
</evidence>
<dbReference type="OrthoDB" id="9786855at2"/>
<dbReference type="PIRSF" id="PIRSF006173">
    <property type="entry name" value="UCP006173"/>
    <property type="match status" value="1"/>
</dbReference>
<dbReference type="AlphaFoldDB" id="A0A5B9DQ68"/>
<proteinExistence type="inferred from homology"/>
<evidence type="ECO:0000256" key="1">
    <source>
        <dbReference type="HAMAP-Rule" id="MF_00676"/>
    </source>
</evidence>
<dbReference type="HAMAP" id="MF_00676">
    <property type="entry name" value="UPF0260"/>
    <property type="match status" value="1"/>
</dbReference>
<evidence type="ECO:0000313" key="2">
    <source>
        <dbReference type="EMBL" id="QEE21377.1"/>
    </source>
</evidence>
<dbReference type="EMBL" id="CP041690">
    <property type="protein sequence ID" value="QEE21377.1"/>
    <property type="molecule type" value="Genomic_DNA"/>
</dbReference>
<dbReference type="InterPro" id="IPR008228">
    <property type="entry name" value="UCP006173"/>
</dbReference>
<dbReference type="RefSeq" id="WP_147656600.1">
    <property type="nucleotide sequence ID" value="NZ_BMFM01000001.1"/>
</dbReference>